<dbReference type="EMBL" id="JAKOGI010001828">
    <property type="protein sequence ID" value="KAJ8423914.1"/>
    <property type="molecule type" value="Genomic_DNA"/>
</dbReference>
<reference evidence="14" key="1">
    <citation type="submission" date="2022-04" db="EMBL/GenBank/DDBJ databases">
        <title>Carnegiea gigantea Genome sequencing and assembly v2.</title>
        <authorList>
            <person name="Copetti D."/>
            <person name="Sanderson M.J."/>
            <person name="Burquez A."/>
            <person name="Wojciechowski M.F."/>
        </authorList>
    </citation>
    <scope>NUCLEOTIDE SEQUENCE</scope>
    <source>
        <strain evidence="14">SGP5-SGP5p</strain>
        <tissue evidence="14">Aerial part</tissue>
    </source>
</reference>
<evidence type="ECO:0000256" key="9">
    <source>
        <dbReference type="ARBA" id="ARBA00022989"/>
    </source>
</evidence>
<keyword evidence="15" id="KW-1185">Reference proteome</keyword>
<evidence type="ECO:0000256" key="10">
    <source>
        <dbReference type="ARBA" id="ARBA00023034"/>
    </source>
</evidence>
<dbReference type="PANTHER" id="PTHR11214">
    <property type="entry name" value="BETA-1,3-N-ACETYLGLUCOSAMINYLTRANSFERASE"/>
    <property type="match status" value="1"/>
</dbReference>
<keyword evidence="10 13" id="KW-0333">Golgi apparatus</keyword>
<dbReference type="AlphaFoldDB" id="A0A9Q1GQV3"/>
<keyword evidence="12 13" id="KW-0464">Manganese</keyword>
<keyword evidence="11 13" id="KW-0472">Membrane</keyword>
<feature type="transmembrane region" description="Helical" evidence="13">
    <location>
        <begin position="25"/>
        <end position="45"/>
    </location>
</feature>
<comment type="subcellular location">
    <subcellularLocation>
        <location evidence="2 13">Golgi apparatus membrane</location>
        <topology evidence="2 13">Single-pass type II membrane protein</topology>
    </subcellularLocation>
</comment>
<evidence type="ECO:0000256" key="2">
    <source>
        <dbReference type="ARBA" id="ARBA00004323"/>
    </source>
</evidence>
<accession>A0A9Q1GQV3</accession>
<keyword evidence="9 13" id="KW-1133">Transmembrane helix</keyword>
<evidence type="ECO:0000256" key="12">
    <source>
        <dbReference type="ARBA" id="ARBA00023211"/>
    </source>
</evidence>
<evidence type="ECO:0000256" key="7">
    <source>
        <dbReference type="ARBA" id="ARBA00022692"/>
    </source>
</evidence>
<comment type="caution">
    <text evidence="14">The sequence shown here is derived from an EMBL/GenBank/DDBJ whole genome shotgun (WGS) entry which is preliminary data.</text>
</comment>
<proteinExistence type="inferred from homology"/>
<dbReference type="GO" id="GO:0000139">
    <property type="term" value="C:Golgi membrane"/>
    <property type="evidence" value="ECO:0007669"/>
    <property type="project" value="UniProtKB-SubCell"/>
</dbReference>
<evidence type="ECO:0000256" key="11">
    <source>
        <dbReference type="ARBA" id="ARBA00023136"/>
    </source>
</evidence>
<gene>
    <name evidence="14" type="ORF">Cgig2_032383</name>
</gene>
<comment type="cofactor">
    <cofactor evidence="1 13">
        <name>Mn(2+)</name>
        <dbReference type="ChEBI" id="CHEBI:29035"/>
    </cofactor>
</comment>
<dbReference type="OrthoDB" id="414175at2759"/>
<dbReference type="Proteomes" id="UP001153076">
    <property type="component" value="Unassembled WGS sequence"/>
</dbReference>
<keyword evidence="8 13" id="KW-0735">Signal-anchor</keyword>
<keyword evidence="7 13" id="KW-0812">Transmembrane</keyword>
<keyword evidence="6" id="KW-0808">Transferase</keyword>
<dbReference type="GO" id="GO:0008378">
    <property type="term" value="F:galactosyltransferase activity"/>
    <property type="evidence" value="ECO:0007669"/>
    <property type="project" value="TreeGrafter"/>
</dbReference>
<evidence type="ECO:0000256" key="8">
    <source>
        <dbReference type="ARBA" id="ARBA00022968"/>
    </source>
</evidence>
<sequence length="320" mass="36129">MPSAKGPRLFNYRSSSPQYLPRKSLAQIVCLLISISGLLFGFVAISKMFLGQNSCKFGEPRSISVVWKTVESNDDGGGDSEASLWVGDGKRYKVMGFVGIFTGFGSVGRRRALRQTWLPPDREGLQRLEEATGLAFRFIIGRTSEEWKMSKLKAEVSLHDDFILLDIEEEYSKLPYKTLAFFKAAYALFDSEFYVKADDDIYLRPVFHKYHILSISSKLVEEALDALVVLNISLDIEFTAEMLEQGSKSHSVHEIFSKFDVIHQNTVRKIALLEGSGPLLLVCFYNWGPKVVCANLRALPCNFSFVNPRCRFCCPTFIVL</sequence>
<dbReference type="InterPro" id="IPR002659">
    <property type="entry name" value="Glyco_trans_31"/>
</dbReference>
<comment type="similarity">
    <text evidence="4 13">Belongs to the glycosyltransferase 31 family.</text>
</comment>
<organism evidence="14 15">
    <name type="scientific">Carnegiea gigantea</name>
    <dbReference type="NCBI Taxonomy" id="171969"/>
    <lineage>
        <taxon>Eukaryota</taxon>
        <taxon>Viridiplantae</taxon>
        <taxon>Streptophyta</taxon>
        <taxon>Embryophyta</taxon>
        <taxon>Tracheophyta</taxon>
        <taxon>Spermatophyta</taxon>
        <taxon>Magnoliopsida</taxon>
        <taxon>eudicotyledons</taxon>
        <taxon>Gunneridae</taxon>
        <taxon>Pentapetalae</taxon>
        <taxon>Caryophyllales</taxon>
        <taxon>Cactineae</taxon>
        <taxon>Cactaceae</taxon>
        <taxon>Cactoideae</taxon>
        <taxon>Echinocereeae</taxon>
        <taxon>Carnegiea</taxon>
    </lineage>
</organism>
<evidence type="ECO:0000313" key="15">
    <source>
        <dbReference type="Proteomes" id="UP001153076"/>
    </source>
</evidence>
<protein>
    <recommendedName>
        <fullName evidence="13">Hexosyltransferase</fullName>
        <ecNumber evidence="13">2.4.1.-</ecNumber>
    </recommendedName>
</protein>
<evidence type="ECO:0000313" key="14">
    <source>
        <dbReference type="EMBL" id="KAJ8423914.1"/>
    </source>
</evidence>
<keyword evidence="5 13" id="KW-0328">Glycosyltransferase</keyword>
<evidence type="ECO:0000256" key="4">
    <source>
        <dbReference type="ARBA" id="ARBA00008661"/>
    </source>
</evidence>
<evidence type="ECO:0000256" key="1">
    <source>
        <dbReference type="ARBA" id="ARBA00001936"/>
    </source>
</evidence>
<evidence type="ECO:0000256" key="3">
    <source>
        <dbReference type="ARBA" id="ARBA00004922"/>
    </source>
</evidence>
<comment type="pathway">
    <text evidence="3">Protein modification; protein glycosylation.</text>
</comment>
<evidence type="ECO:0000256" key="6">
    <source>
        <dbReference type="ARBA" id="ARBA00022679"/>
    </source>
</evidence>
<evidence type="ECO:0000256" key="5">
    <source>
        <dbReference type="ARBA" id="ARBA00022676"/>
    </source>
</evidence>
<dbReference type="PANTHER" id="PTHR11214:SF398">
    <property type="entry name" value="HEXOSYLTRANSFERASE"/>
    <property type="match status" value="1"/>
</dbReference>
<evidence type="ECO:0000256" key="13">
    <source>
        <dbReference type="RuleBase" id="RU363063"/>
    </source>
</evidence>
<dbReference type="Pfam" id="PF01762">
    <property type="entry name" value="Galactosyl_T"/>
    <property type="match status" value="1"/>
</dbReference>
<dbReference type="EC" id="2.4.1.-" evidence="13"/>
<name>A0A9Q1GQV3_9CARY</name>